<dbReference type="RefSeq" id="WP_012789029.1">
    <property type="nucleotide sequence ID" value="NC_013132.1"/>
</dbReference>
<dbReference type="PANTHER" id="PTHR30273">
    <property type="entry name" value="PERIPLASMIC SIGNAL SENSOR AND SIGMA FACTOR ACTIVATOR FECR-RELATED"/>
    <property type="match status" value="1"/>
</dbReference>
<dbReference type="AlphaFoldDB" id="A0A979G147"/>
<gene>
    <name evidence="4" type="ordered locus">Cpin_1355</name>
</gene>
<dbReference type="GO" id="GO:0016989">
    <property type="term" value="F:sigma factor antagonist activity"/>
    <property type="evidence" value="ECO:0007669"/>
    <property type="project" value="TreeGrafter"/>
</dbReference>
<dbReference type="KEGG" id="cpi:Cpin_1355"/>
<dbReference type="EMBL" id="CP001699">
    <property type="protein sequence ID" value="ACU58853.1"/>
    <property type="molecule type" value="Genomic_DNA"/>
</dbReference>
<keyword evidence="1" id="KW-0812">Transmembrane</keyword>
<dbReference type="PANTHER" id="PTHR30273:SF2">
    <property type="entry name" value="PROTEIN FECR"/>
    <property type="match status" value="1"/>
</dbReference>
<dbReference type="Gene3D" id="3.55.50.30">
    <property type="match status" value="1"/>
</dbReference>
<proteinExistence type="predicted"/>
<feature type="domain" description="FecR protein" evidence="2">
    <location>
        <begin position="156"/>
        <end position="251"/>
    </location>
</feature>
<dbReference type="PIRSF" id="PIRSF018266">
    <property type="entry name" value="FecR"/>
    <property type="match status" value="1"/>
</dbReference>
<reference evidence="5" key="1">
    <citation type="submission" date="2009-08" db="EMBL/GenBank/DDBJ databases">
        <title>The complete genome of Chitinophaga pinensis DSM 2588.</title>
        <authorList>
            <consortium name="US DOE Joint Genome Institute (JGI-PGF)"/>
            <person name="Lucas S."/>
            <person name="Copeland A."/>
            <person name="Lapidus A."/>
            <person name="Glavina del Rio T."/>
            <person name="Dalin E."/>
            <person name="Tice H."/>
            <person name="Bruce D."/>
            <person name="Goodwin L."/>
            <person name="Pitluck S."/>
            <person name="Kyrpides N."/>
            <person name="Mavromatis K."/>
            <person name="Ivanova N."/>
            <person name="Mikhailova N."/>
            <person name="Sims D."/>
            <person name="Meinche L."/>
            <person name="Brettin T."/>
            <person name="Detter J.C."/>
            <person name="Han C."/>
            <person name="Larimer F."/>
            <person name="Land M."/>
            <person name="Hauser L."/>
            <person name="Markowitz V."/>
            <person name="Cheng J.-F."/>
            <person name="Hugenholtz P."/>
            <person name="Woyke T."/>
            <person name="Wu D."/>
            <person name="Spring S."/>
            <person name="Klenk H.-P."/>
            <person name="Eisen J.A."/>
        </authorList>
    </citation>
    <scope>NUCLEOTIDE SEQUENCE [LARGE SCALE GENOMIC DNA]</scope>
    <source>
        <strain evidence="5">ATCC 43595 / DSM 2588 / LMG 13176 / NBRC 15968 / NCIMB 11800 / UQM 2034</strain>
    </source>
</reference>
<dbReference type="Pfam" id="PF16344">
    <property type="entry name" value="FecR_C"/>
    <property type="match status" value="1"/>
</dbReference>
<evidence type="ECO:0000313" key="4">
    <source>
        <dbReference type="EMBL" id="ACU58853.1"/>
    </source>
</evidence>
<dbReference type="InterPro" id="IPR032508">
    <property type="entry name" value="FecR_C"/>
</dbReference>
<dbReference type="Pfam" id="PF04773">
    <property type="entry name" value="FecR"/>
    <property type="match status" value="1"/>
</dbReference>
<reference evidence="4 5" key="2">
    <citation type="journal article" date="2010" name="Stand. Genomic Sci.">
        <title>Complete genome sequence of Chitinophaga pinensis type strain (UQM 2034).</title>
        <authorList>
            <person name="Glavina Del Rio T."/>
            <person name="Abt B."/>
            <person name="Spring S."/>
            <person name="Lapidus A."/>
            <person name="Nolan M."/>
            <person name="Tice H."/>
            <person name="Copeland A."/>
            <person name="Cheng J.F."/>
            <person name="Chen F."/>
            <person name="Bruce D."/>
            <person name="Goodwin L."/>
            <person name="Pitluck S."/>
            <person name="Ivanova N."/>
            <person name="Mavromatis K."/>
            <person name="Mikhailova N."/>
            <person name="Pati A."/>
            <person name="Chen A."/>
            <person name="Palaniappan K."/>
            <person name="Land M."/>
            <person name="Hauser L."/>
            <person name="Chang Y.J."/>
            <person name="Jeffries C.D."/>
            <person name="Chain P."/>
            <person name="Saunders E."/>
            <person name="Detter J.C."/>
            <person name="Brettin T."/>
            <person name="Rohde M."/>
            <person name="Goker M."/>
            <person name="Bristow J."/>
            <person name="Eisen J.A."/>
            <person name="Markowitz V."/>
            <person name="Hugenholtz P."/>
            <person name="Kyrpides N.C."/>
            <person name="Klenk H.P."/>
            <person name="Lucas S."/>
        </authorList>
    </citation>
    <scope>NUCLEOTIDE SEQUENCE [LARGE SCALE GENOMIC DNA]</scope>
    <source>
        <strain evidence="5">ATCC 43595 / DSM 2588 / LMG 13176 / NBRC 15968 / NCIMB 11800 / UQM 2034</strain>
    </source>
</reference>
<dbReference type="InterPro" id="IPR012373">
    <property type="entry name" value="Ferrdict_sens_TM"/>
</dbReference>
<feature type="domain" description="Protein FecR C-terminal" evidence="3">
    <location>
        <begin position="284"/>
        <end position="352"/>
    </location>
</feature>
<evidence type="ECO:0000256" key="1">
    <source>
        <dbReference type="SAM" id="Phobius"/>
    </source>
</evidence>
<keyword evidence="1" id="KW-0472">Membrane</keyword>
<organism evidence="4 5">
    <name type="scientific">Chitinophaga pinensis (strain ATCC 43595 / DSM 2588 / LMG 13176 / NBRC 15968 / NCIMB 11800 / UQM 2034)</name>
    <dbReference type="NCBI Taxonomy" id="485918"/>
    <lineage>
        <taxon>Bacteria</taxon>
        <taxon>Pseudomonadati</taxon>
        <taxon>Bacteroidota</taxon>
        <taxon>Chitinophagia</taxon>
        <taxon>Chitinophagales</taxon>
        <taxon>Chitinophagaceae</taxon>
        <taxon>Chitinophaga</taxon>
    </lineage>
</organism>
<dbReference type="OrthoDB" id="629393at2"/>
<dbReference type="Proteomes" id="UP000002215">
    <property type="component" value="Chromosome"/>
</dbReference>
<protein>
    <submittedName>
        <fullName evidence="4">Anti-FecI sigma factor, FecR</fullName>
    </submittedName>
</protein>
<evidence type="ECO:0000259" key="2">
    <source>
        <dbReference type="Pfam" id="PF04773"/>
    </source>
</evidence>
<evidence type="ECO:0000313" key="5">
    <source>
        <dbReference type="Proteomes" id="UP000002215"/>
    </source>
</evidence>
<feature type="transmembrane region" description="Helical" evidence="1">
    <location>
        <begin position="67"/>
        <end position="88"/>
    </location>
</feature>
<accession>A0A979G147</accession>
<name>A0A979G147_CHIPD</name>
<dbReference type="Gene3D" id="2.60.120.1440">
    <property type="match status" value="1"/>
</dbReference>
<evidence type="ECO:0000259" key="3">
    <source>
        <dbReference type="Pfam" id="PF16344"/>
    </source>
</evidence>
<keyword evidence="1" id="KW-1133">Transmembrane helix</keyword>
<sequence length="354" mass="39152">MDEQAIKALLEKYKAGAASEEELALLESWYSDYEEEGPSTLSMEKRLAAVDEVWQKLGGQPARTRRLWPRIAVAAAAVLVILFVSLYYTGRQQPKIVHQDIVPGSNKAILTLTNGKTIDLSSQKTGVVINTTALAYDDGTPIAGDNDTRSPQLMVLHTPRGGTYQIVLPDGTKVWLNAASTLKFPASFANQQERKIALTGEAYFEVAPAARQPFLVDAGTQQIQVLGTHFNINAYEEEETPRTTLLEGSIRVGQILLKPGEQAAGALKITAVNVDEIMGWKNGYFVFENEQLPSVMRKIARWYDVDVRFNGEIPTDEFGGRVSRSSNLSQVLRKLELTNKVHFNINGRTITVTK</sequence>
<dbReference type="InterPro" id="IPR006860">
    <property type="entry name" value="FecR"/>
</dbReference>